<keyword evidence="3" id="KW-0812">Transmembrane</keyword>
<dbReference type="PANTHER" id="PTHR38459:SF1">
    <property type="entry name" value="PROPHAGE BACTOPRENOL-LINKED GLUCOSE TRANSLOCASE HOMOLOG"/>
    <property type="match status" value="1"/>
</dbReference>
<dbReference type="InterPro" id="IPR007267">
    <property type="entry name" value="GtrA_DPMS_TM"/>
</dbReference>
<comment type="similarity">
    <text evidence="2">Belongs to the GtrA family.</text>
</comment>
<keyword evidence="5" id="KW-0472">Membrane</keyword>
<evidence type="ECO:0000256" key="2">
    <source>
        <dbReference type="ARBA" id="ARBA00009399"/>
    </source>
</evidence>
<evidence type="ECO:0000256" key="3">
    <source>
        <dbReference type="ARBA" id="ARBA00022692"/>
    </source>
</evidence>
<gene>
    <name evidence="6" type="ORF">B7C51_05190</name>
</gene>
<dbReference type="AlphaFoldDB" id="A0A1U9YJ45"/>
<dbReference type="InterPro" id="IPR051401">
    <property type="entry name" value="GtrA_CellWall_Glycosyl"/>
</dbReference>
<dbReference type="GeneID" id="64219830"/>
<proteinExistence type="inferred from homology"/>
<protein>
    <submittedName>
        <fullName evidence="6">Uncharacterized protein</fullName>
    </submittedName>
</protein>
<dbReference type="Proteomes" id="UP000192727">
    <property type="component" value="Chromosome"/>
</dbReference>
<reference evidence="6 7" key="1">
    <citation type="submission" date="2017-03" db="EMBL/GenBank/DDBJ databases">
        <title>Paenibacillus larvae genome sequencing.</title>
        <authorList>
            <person name="Dingman D.W."/>
        </authorList>
    </citation>
    <scope>NUCLEOTIDE SEQUENCE [LARGE SCALE GENOMIC DNA]</scope>
    <source>
        <strain evidence="6 7">SAG 10367</strain>
    </source>
</reference>
<dbReference type="GO" id="GO:0000271">
    <property type="term" value="P:polysaccharide biosynthetic process"/>
    <property type="evidence" value="ECO:0007669"/>
    <property type="project" value="InterPro"/>
</dbReference>
<evidence type="ECO:0000256" key="1">
    <source>
        <dbReference type="ARBA" id="ARBA00004141"/>
    </source>
</evidence>
<evidence type="ECO:0000256" key="5">
    <source>
        <dbReference type="ARBA" id="ARBA00023136"/>
    </source>
</evidence>
<evidence type="ECO:0000313" key="7">
    <source>
        <dbReference type="Proteomes" id="UP000192727"/>
    </source>
</evidence>
<dbReference type="Pfam" id="PF04138">
    <property type="entry name" value="GtrA_DPMS_TM"/>
    <property type="match status" value="1"/>
</dbReference>
<dbReference type="EMBL" id="CP020557">
    <property type="protein sequence ID" value="ARF67354.1"/>
    <property type="molecule type" value="Genomic_DNA"/>
</dbReference>
<keyword evidence="4" id="KW-1133">Transmembrane helix</keyword>
<dbReference type="GO" id="GO:0005886">
    <property type="term" value="C:plasma membrane"/>
    <property type="evidence" value="ECO:0007669"/>
    <property type="project" value="TreeGrafter"/>
</dbReference>
<dbReference type="PANTHER" id="PTHR38459">
    <property type="entry name" value="PROPHAGE BACTOPRENOL-LINKED GLUCOSE TRANSLOCASE HOMOLOG"/>
    <property type="match status" value="1"/>
</dbReference>
<dbReference type="RefSeq" id="WP_051428024.1">
    <property type="nucleotide sequence ID" value="NZ_CP019794.1"/>
</dbReference>
<name>A0A1U9YJ45_9BACL</name>
<accession>A0A1U9YJ45</accession>
<comment type="subcellular location">
    <subcellularLocation>
        <location evidence="1">Membrane</location>
        <topology evidence="1">Multi-pass membrane protein</topology>
    </subcellularLocation>
</comment>
<evidence type="ECO:0000313" key="6">
    <source>
        <dbReference type="EMBL" id="ARF67354.1"/>
    </source>
</evidence>
<sequence length="149" mass="17243">MSQKVGMRMKNFRELRTFMTFALVGIMNTLIDWGIFWFTYSLAGMHYLVAQTLAYACGMINSYVLNKSWTFKVKNKANPVETGKFLAVNLICLCLSYLLLYGWNSFVGEYMLIGKAVVTAVLMVLNYLLNKQWVFKTNEESVNIQNDWE</sequence>
<evidence type="ECO:0000256" key="4">
    <source>
        <dbReference type="ARBA" id="ARBA00022989"/>
    </source>
</evidence>
<organism evidence="6 7">
    <name type="scientific">Paenibacillus larvae subsp. pulvifaciens</name>
    <dbReference type="NCBI Taxonomy" id="1477"/>
    <lineage>
        <taxon>Bacteria</taxon>
        <taxon>Bacillati</taxon>
        <taxon>Bacillota</taxon>
        <taxon>Bacilli</taxon>
        <taxon>Bacillales</taxon>
        <taxon>Paenibacillaceae</taxon>
        <taxon>Paenibacillus</taxon>
    </lineage>
</organism>